<dbReference type="AlphaFoldDB" id="A0A4Q5HQG2"/>
<evidence type="ECO:0000256" key="1">
    <source>
        <dbReference type="SAM" id="Phobius"/>
    </source>
</evidence>
<keyword evidence="1" id="KW-0812">Transmembrane</keyword>
<reference evidence="4 7" key="2">
    <citation type="submission" date="2019-11" db="EMBL/GenBank/DDBJ databases">
        <title>Complete genome sequence of Bacteroides dorei DSM 17855.</title>
        <authorList>
            <person name="Russell J.T."/>
        </authorList>
    </citation>
    <scope>NUCLEOTIDE SEQUENCE [LARGE SCALE GENOMIC DNA]</scope>
    <source>
        <strain evidence="4 7">DSM 17855</strain>
    </source>
</reference>
<dbReference type="Proteomes" id="UP000441162">
    <property type="component" value="Unassembled WGS sequence"/>
</dbReference>
<name>A0A4Q5HQG2_9BACT</name>
<dbReference type="RefSeq" id="WP_007831663.1">
    <property type="nucleotide sequence ID" value="NZ_CP046176.1"/>
</dbReference>
<dbReference type="EMBL" id="CP046176">
    <property type="protein sequence ID" value="QJR77937.1"/>
    <property type="molecule type" value="Genomic_DNA"/>
</dbReference>
<dbReference type="Proteomes" id="UP000500949">
    <property type="component" value="Chromosome"/>
</dbReference>
<proteinExistence type="predicted"/>
<accession>A0A4Q5HQG2</accession>
<evidence type="ECO:0000313" key="3">
    <source>
        <dbReference type="EMBL" id="KAA5404451.1"/>
    </source>
</evidence>
<feature type="transmembrane region" description="Helical" evidence="1">
    <location>
        <begin position="35"/>
        <end position="54"/>
    </location>
</feature>
<dbReference type="EMBL" id="VVZA01000010">
    <property type="protein sequence ID" value="KAA5404451.1"/>
    <property type="molecule type" value="Genomic_DNA"/>
</dbReference>
<dbReference type="EMBL" id="VVYY01000010">
    <property type="protein sequence ID" value="KAA5397381.1"/>
    <property type="molecule type" value="Genomic_DNA"/>
</dbReference>
<evidence type="ECO:0000313" key="7">
    <source>
        <dbReference type="Proteomes" id="UP000500949"/>
    </source>
</evidence>
<organism evidence="2 6">
    <name type="scientific">Phocaeicola dorei</name>
    <dbReference type="NCBI Taxonomy" id="357276"/>
    <lineage>
        <taxon>Bacteria</taxon>
        <taxon>Pseudomonadati</taxon>
        <taxon>Bacteroidota</taxon>
        <taxon>Bacteroidia</taxon>
        <taxon>Bacteroidales</taxon>
        <taxon>Bacteroidaceae</taxon>
        <taxon>Phocaeicola</taxon>
    </lineage>
</organism>
<dbReference type="GeneID" id="93448353"/>
<gene>
    <name evidence="3" type="ORF">F2Y51_13330</name>
    <name evidence="2" type="ORF">F2Y58_13445</name>
    <name evidence="4" type="ORF">GKD17_16900</name>
</gene>
<sequence length="242" mass="28427">MIVRTFQNKRTTDLPYDMKVIHCYCPFKMHFFEKIIVFIVLSFIADILCAQDIWTKEDSVKLSKILNSETPISINSDFKRELEKSSIGEPIRESYGSWNDFILDVKTYDFDISKYQSINMGHIFNKPTSVKFFNLNNEYLKHNKFTIDGRIDVDNPLIYLQRNTKLTFPLDRKLHFNISGSYALDKSHSPILPINPTPYSWGAGFSYDIGKDIAIGSQANYQYNIIQKKWEWFWVLKISIIF</sequence>
<keyword evidence="1" id="KW-0472">Membrane</keyword>
<protein>
    <submittedName>
        <fullName evidence="2">DUF4858 domain-containing protein</fullName>
    </submittedName>
</protein>
<evidence type="ECO:0000313" key="2">
    <source>
        <dbReference type="EMBL" id="KAA5397381.1"/>
    </source>
</evidence>
<keyword evidence="1" id="KW-1133">Transmembrane helix</keyword>
<dbReference type="Proteomes" id="UP000481616">
    <property type="component" value="Unassembled WGS sequence"/>
</dbReference>
<evidence type="ECO:0000313" key="4">
    <source>
        <dbReference type="EMBL" id="QJR77937.1"/>
    </source>
</evidence>
<evidence type="ECO:0000313" key="5">
    <source>
        <dbReference type="Proteomes" id="UP000441162"/>
    </source>
</evidence>
<reference evidence="5 6" key="1">
    <citation type="journal article" date="2019" name="Nat. Med.">
        <title>A library of human gut bacterial isolates paired with longitudinal multiomics data enables mechanistic microbiome research.</title>
        <authorList>
            <person name="Poyet M."/>
            <person name="Groussin M."/>
            <person name="Gibbons S.M."/>
            <person name="Avila-Pacheco J."/>
            <person name="Jiang X."/>
            <person name="Kearney S.M."/>
            <person name="Perrotta A.R."/>
            <person name="Berdy B."/>
            <person name="Zhao S."/>
            <person name="Lieberman T.D."/>
            <person name="Swanson P.K."/>
            <person name="Smith M."/>
            <person name="Roesemann S."/>
            <person name="Alexander J.E."/>
            <person name="Rich S.A."/>
            <person name="Livny J."/>
            <person name="Vlamakis H."/>
            <person name="Clish C."/>
            <person name="Bullock K."/>
            <person name="Deik A."/>
            <person name="Scott J."/>
            <person name="Pierce K.A."/>
            <person name="Xavier R.J."/>
            <person name="Alm E.J."/>
        </authorList>
    </citation>
    <scope>NUCLEOTIDE SEQUENCE [LARGE SCALE GENOMIC DNA]</scope>
    <source>
        <strain evidence="2 6">BIOML-A1</strain>
        <strain evidence="3 5">BIOML-A4</strain>
    </source>
</reference>
<evidence type="ECO:0000313" key="6">
    <source>
        <dbReference type="Proteomes" id="UP000481616"/>
    </source>
</evidence>